<comment type="subcellular location">
    <subcellularLocation>
        <location evidence="1">Endoplasmic reticulum</location>
    </subcellularLocation>
    <subcellularLocation>
        <location evidence="2">Golgi apparatus membrane</location>
    </subcellularLocation>
</comment>
<evidence type="ECO:0000256" key="1">
    <source>
        <dbReference type="ARBA" id="ARBA00004240"/>
    </source>
</evidence>
<dbReference type="GO" id="GO:0000139">
    <property type="term" value="C:Golgi membrane"/>
    <property type="evidence" value="ECO:0007669"/>
    <property type="project" value="UniProtKB-SubCell"/>
</dbReference>
<keyword evidence="8" id="KW-1133">Transmembrane helix</keyword>
<dbReference type="AlphaFoldDB" id="A0A2J7RR89"/>
<evidence type="ECO:0000256" key="6">
    <source>
        <dbReference type="ARBA" id="ARBA00023034"/>
    </source>
</evidence>
<keyword evidence="5" id="KW-0256">Endoplasmic reticulum</keyword>
<dbReference type="GO" id="GO:0045540">
    <property type="term" value="P:regulation of cholesterol biosynthetic process"/>
    <property type="evidence" value="ECO:0007669"/>
    <property type="project" value="TreeGrafter"/>
</dbReference>
<dbReference type="GO" id="GO:0005789">
    <property type="term" value="C:endoplasmic reticulum membrane"/>
    <property type="evidence" value="ECO:0007669"/>
    <property type="project" value="InterPro"/>
</dbReference>
<dbReference type="GO" id="GO:0032933">
    <property type="term" value="P:SREBP signaling pathway"/>
    <property type="evidence" value="ECO:0007669"/>
    <property type="project" value="InterPro"/>
</dbReference>
<feature type="non-terminal residue" evidence="10">
    <location>
        <position position="845"/>
    </location>
</feature>
<keyword evidence="6" id="KW-0333">Golgi apparatus</keyword>
<dbReference type="Pfam" id="PF24006">
    <property type="entry name" value="SCAP_N"/>
    <property type="match status" value="1"/>
</dbReference>
<comment type="caution">
    <text evidence="10">The sequence shown here is derived from an EMBL/GenBank/DDBJ whole genome shotgun (WGS) entry which is preliminary data.</text>
</comment>
<dbReference type="PANTHER" id="PTHR46378:SF1">
    <property type="entry name" value="STEROL REGULATORY ELEMENT-BINDING PROTEIN CLEAVAGE-ACTIVATING PROTEIN"/>
    <property type="match status" value="1"/>
</dbReference>
<evidence type="ECO:0000313" key="10">
    <source>
        <dbReference type="EMBL" id="PNF43349.1"/>
    </source>
</evidence>
<evidence type="ECO:0000256" key="2">
    <source>
        <dbReference type="ARBA" id="ARBA00004394"/>
    </source>
</evidence>
<feature type="transmembrane region" description="Helical" evidence="8">
    <location>
        <begin position="563"/>
        <end position="582"/>
    </location>
</feature>
<organism evidence="10 11">
    <name type="scientific">Cryptotermes secundus</name>
    <dbReference type="NCBI Taxonomy" id="105785"/>
    <lineage>
        <taxon>Eukaryota</taxon>
        <taxon>Metazoa</taxon>
        <taxon>Ecdysozoa</taxon>
        <taxon>Arthropoda</taxon>
        <taxon>Hexapoda</taxon>
        <taxon>Insecta</taxon>
        <taxon>Pterygota</taxon>
        <taxon>Neoptera</taxon>
        <taxon>Polyneoptera</taxon>
        <taxon>Dictyoptera</taxon>
        <taxon>Blattodea</taxon>
        <taxon>Blattoidea</taxon>
        <taxon>Termitoidae</taxon>
        <taxon>Kalotermitidae</taxon>
        <taxon>Cryptotermitinae</taxon>
        <taxon>Cryptotermes</taxon>
    </lineage>
</organism>
<dbReference type="PROSITE" id="PS50156">
    <property type="entry name" value="SSD"/>
    <property type="match status" value="1"/>
</dbReference>
<gene>
    <name evidence="10" type="ORF">B7P43_G14463</name>
</gene>
<protein>
    <recommendedName>
        <fullName evidence="9">SSD domain-containing protein</fullName>
    </recommendedName>
</protein>
<evidence type="ECO:0000259" key="9">
    <source>
        <dbReference type="PROSITE" id="PS50156"/>
    </source>
</evidence>
<dbReference type="Proteomes" id="UP000235965">
    <property type="component" value="Unassembled WGS sequence"/>
</dbReference>
<dbReference type="PANTHER" id="PTHR46378">
    <property type="entry name" value="STEROL REGULATORY ELEMENT-BINDING PROTEIN CLEAVAGE-ACTIVATING PROTEIN"/>
    <property type="match status" value="1"/>
</dbReference>
<keyword evidence="8" id="KW-0812">Transmembrane</keyword>
<dbReference type="Pfam" id="PF12349">
    <property type="entry name" value="Sterol-sensing"/>
    <property type="match status" value="1"/>
</dbReference>
<evidence type="ECO:0000256" key="5">
    <source>
        <dbReference type="ARBA" id="ARBA00022824"/>
    </source>
</evidence>
<evidence type="ECO:0000313" key="11">
    <source>
        <dbReference type="Proteomes" id="UP000235965"/>
    </source>
</evidence>
<feature type="transmembrane region" description="Helical" evidence="8">
    <location>
        <begin position="439"/>
        <end position="461"/>
    </location>
</feature>
<evidence type="ECO:0000256" key="4">
    <source>
        <dbReference type="ARBA" id="ARBA00022737"/>
    </source>
</evidence>
<keyword evidence="11" id="KW-1185">Reference proteome</keyword>
<feature type="transmembrane region" description="Helical" evidence="8">
    <location>
        <begin position="415"/>
        <end position="433"/>
    </location>
</feature>
<name>A0A2J7RR89_9NEOP</name>
<keyword evidence="3" id="KW-0853">WD repeat</keyword>
<dbReference type="InterPro" id="IPR000731">
    <property type="entry name" value="SSD"/>
</dbReference>
<dbReference type="EMBL" id="NEVH01000611">
    <property type="protein sequence ID" value="PNF43349.1"/>
    <property type="molecule type" value="Genomic_DNA"/>
</dbReference>
<sequence length="845" mass="94012">MASPRGKSSQEPTRTLPERVGQLYYAHGLFCSSHPVPVISFAVAIVLLCCYPLLNLPLPGNVPQQLSGDFAVLRENRSEIGDAQLPRWFMGLPLCYVLQVVMRTAVSPWTEDLVLTDAFRAPLAEVFKLLEVIRNYQLENSSMSLSHMCLHIESAKVKSDKKMALPEYNCLALSPANLWQQDQEKFQEDSNLLGTIFTYENLQKGKISLAEILFGMHMKDTGIKRYPLRTRQRVLQYAITLVLQKHDPRFVDGLRQRLAALYPLHQPHNSQWPSSGDVASNTTTLPPQEVLHIYFPGQFNLREFVPLTVTYFILFLYMYFSVRKIELVRSKVGMAFSAVVTVLASLSMSVGLCFFFGLTLTLTGKEIFPYLVVIVGLENILVLTKSVVSTATHLDVKIRVAQGLSREGWSITKNLLIEVTILTVGLFTFVPAIQEFCIFAVVGLLSDYFLQMLFFSTVLAIDIRRMELSSESQHHRIPYGPLQVAASSRTPLRQFHSSVAASVAGLDKTRACGIMRSVSHPGLNGLSLSSYPTDVVAPLNSPPAVAKVPKRLRLVHFWASTRIFQRAFMVCMIVWITVIMYSSGVLEHVLQLTTDEGISERDELIGSVQGEHQETVRQYHDIHTRAHPPLDSEDLKTLHSVTTEESRAVSPTLDVELRKPRGGADGPEVTEGSDAIAKLKHMGYDPWKRLSHYHWPAILSLYNISLSGHYISILPPIRLSHAVSSARAHALRNPDEKAAQHFQWQTLAAALDPLDFSDGGESGKGPVVGIKSMGGSVTNSEVPFVPSSPMELFLTAVLCVVSIVVVAYTMVMLYRCVCSRNYAEWRASWAGDGEGVTADGTTQVR</sequence>
<evidence type="ECO:0000256" key="8">
    <source>
        <dbReference type="SAM" id="Phobius"/>
    </source>
</evidence>
<dbReference type="InterPro" id="IPR057041">
    <property type="entry name" value="SCAP_N"/>
</dbReference>
<feature type="transmembrane region" description="Helical" evidence="8">
    <location>
        <begin position="334"/>
        <end position="358"/>
    </location>
</feature>
<dbReference type="GO" id="GO:0032936">
    <property type="term" value="C:SREBP-SCAP complex"/>
    <property type="evidence" value="ECO:0007669"/>
    <property type="project" value="TreeGrafter"/>
</dbReference>
<feature type="transmembrane region" description="Helical" evidence="8">
    <location>
        <begin position="792"/>
        <end position="814"/>
    </location>
</feature>
<keyword evidence="4" id="KW-0677">Repeat</keyword>
<dbReference type="InterPro" id="IPR053958">
    <property type="entry name" value="HMGCR/SNAP/NPC1-like_SSD"/>
</dbReference>
<proteinExistence type="predicted"/>
<dbReference type="OrthoDB" id="361494at2759"/>
<dbReference type="SUPFAM" id="SSF82866">
    <property type="entry name" value="Multidrug efflux transporter AcrB transmembrane domain"/>
    <property type="match status" value="1"/>
</dbReference>
<keyword evidence="7 8" id="KW-0472">Membrane</keyword>
<dbReference type="InterPro" id="IPR030225">
    <property type="entry name" value="SCAP"/>
</dbReference>
<feature type="transmembrane region" description="Helical" evidence="8">
    <location>
        <begin position="304"/>
        <end position="322"/>
    </location>
</feature>
<evidence type="ECO:0000256" key="7">
    <source>
        <dbReference type="ARBA" id="ARBA00023136"/>
    </source>
</evidence>
<evidence type="ECO:0000256" key="3">
    <source>
        <dbReference type="ARBA" id="ARBA00022574"/>
    </source>
</evidence>
<accession>A0A2J7RR89</accession>
<dbReference type="GO" id="GO:0032934">
    <property type="term" value="F:sterol binding"/>
    <property type="evidence" value="ECO:0007669"/>
    <property type="project" value="InterPro"/>
</dbReference>
<feature type="domain" description="SSD" evidence="9">
    <location>
        <begin position="303"/>
        <end position="461"/>
    </location>
</feature>
<feature type="transmembrane region" description="Helical" evidence="8">
    <location>
        <begin position="370"/>
        <end position="394"/>
    </location>
</feature>
<reference evidence="10 11" key="1">
    <citation type="submission" date="2017-12" db="EMBL/GenBank/DDBJ databases">
        <title>Hemimetabolous genomes reveal molecular basis of termite eusociality.</title>
        <authorList>
            <person name="Harrison M.C."/>
            <person name="Jongepier E."/>
            <person name="Robertson H.M."/>
            <person name="Arning N."/>
            <person name="Bitard-Feildel T."/>
            <person name="Chao H."/>
            <person name="Childers C.P."/>
            <person name="Dinh H."/>
            <person name="Doddapaneni H."/>
            <person name="Dugan S."/>
            <person name="Gowin J."/>
            <person name="Greiner C."/>
            <person name="Han Y."/>
            <person name="Hu H."/>
            <person name="Hughes D.S.T."/>
            <person name="Huylmans A.-K."/>
            <person name="Kemena C."/>
            <person name="Kremer L.P.M."/>
            <person name="Lee S.L."/>
            <person name="Lopez-Ezquerra A."/>
            <person name="Mallet L."/>
            <person name="Monroy-Kuhn J.M."/>
            <person name="Moser A."/>
            <person name="Murali S.C."/>
            <person name="Muzny D.M."/>
            <person name="Otani S."/>
            <person name="Piulachs M.-D."/>
            <person name="Poelchau M."/>
            <person name="Qu J."/>
            <person name="Schaub F."/>
            <person name="Wada-Katsumata A."/>
            <person name="Worley K.C."/>
            <person name="Xie Q."/>
            <person name="Ylla G."/>
            <person name="Poulsen M."/>
            <person name="Gibbs R.A."/>
            <person name="Schal C."/>
            <person name="Richards S."/>
            <person name="Belles X."/>
            <person name="Korb J."/>
            <person name="Bornberg-Bauer E."/>
        </authorList>
    </citation>
    <scope>NUCLEOTIDE SEQUENCE [LARGE SCALE GENOMIC DNA]</scope>
    <source>
        <tissue evidence="10">Whole body</tissue>
    </source>
</reference>